<feature type="domain" description="Beta-lactamase-related" evidence="2">
    <location>
        <begin position="190"/>
        <end position="484"/>
    </location>
</feature>
<feature type="chain" id="PRO_5047498958" evidence="1">
    <location>
        <begin position="24"/>
        <end position="504"/>
    </location>
</feature>
<keyword evidence="5" id="KW-1185">Reference proteome</keyword>
<sequence>MLKLTLSLLTAAVFSLCCKTAEAAQTPYTAETLHQILSDKDAEFFQRGFNQCDLAYLETTVSAQLKFYHDRGGFQDKKLFMQSVRQNLCNDPAHKPIRKLTAGSLRTFPLYKDQALYGAIQHGEHEFYLREPGKPDRLTGTARFTSVWLKQGDNWILSDVLSYDHQDPVAQLPSTGKSVTEPSIAEPSAAVIETLLKQHQVPALGLGLISHGKLQSVRVFGELQQGVHAPANTLFKVASLTKPIVSLLTLRLVAAGKLSLDEPLARYWVDPDVKADPRHLLLTPRLVLTHQTGFANWRYLEPTKKLQFQFQPGTKHQYSGEGFEYLRKALEAKFGQPLEQLAAQYVFTPAGMTDTHFYWTAAVDEQRYARNHDAKGQLLPLEKYSTANAAANLLTTVEDYSKFLLFVLAQQQEMPALYQQMQTIQVKLKPNNGVGLGWEIFSGFSTGEALLLHTGKDPGVSTAAMLFPHSGNGYVIFMNGDNNVPVLEQLLPQLYLGAELWQRK</sequence>
<dbReference type="PANTHER" id="PTHR43283">
    <property type="entry name" value="BETA-LACTAMASE-RELATED"/>
    <property type="match status" value="1"/>
</dbReference>
<dbReference type="InterPro" id="IPR032710">
    <property type="entry name" value="NTF2-like_dom_sf"/>
</dbReference>
<dbReference type="Pfam" id="PF14534">
    <property type="entry name" value="DUF4440"/>
    <property type="match status" value="1"/>
</dbReference>
<reference evidence="4 5" key="1">
    <citation type="submission" date="2024-09" db="EMBL/GenBank/DDBJ databases">
        <authorList>
            <person name="Sun Q."/>
            <person name="Mori K."/>
        </authorList>
    </citation>
    <scope>NUCLEOTIDE SEQUENCE [LARGE SCALE GENOMIC DNA]</scope>
    <source>
        <strain evidence="4 5">KCTC 23315</strain>
    </source>
</reference>
<dbReference type="Pfam" id="PF00144">
    <property type="entry name" value="Beta-lactamase"/>
    <property type="match status" value="1"/>
</dbReference>
<dbReference type="InterPro" id="IPR001466">
    <property type="entry name" value="Beta-lactam-related"/>
</dbReference>
<dbReference type="SUPFAM" id="SSF56601">
    <property type="entry name" value="beta-lactamase/transpeptidase-like"/>
    <property type="match status" value="1"/>
</dbReference>
<dbReference type="InterPro" id="IPR050789">
    <property type="entry name" value="Diverse_Enzym_Activities"/>
</dbReference>
<gene>
    <name evidence="4" type="ORF">ACFFJP_14080</name>
</gene>
<dbReference type="Gene3D" id="3.40.710.10">
    <property type="entry name" value="DD-peptidase/beta-lactamase superfamily"/>
    <property type="match status" value="1"/>
</dbReference>
<proteinExistence type="predicted"/>
<dbReference type="Proteomes" id="UP001589813">
    <property type="component" value="Unassembled WGS sequence"/>
</dbReference>
<dbReference type="InterPro" id="IPR012338">
    <property type="entry name" value="Beta-lactam/transpept-like"/>
</dbReference>
<dbReference type="PANTHER" id="PTHR43283:SF18">
    <property type="match status" value="1"/>
</dbReference>
<dbReference type="RefSeq" id="WP_377245219.1">
    <property type="nucleotide sequence ID" value="NZ_JBHLXP010000003.1"/>
</dbReference>
<accession>A0ABV6BEX0</accession>
<keyword evidence="1" id="KW-0732">Signal</keyword>
<name>A0ABV6BEX0_9GAMM</name>
<evidence type="ECO:0000256" key="1">
    <source>
        <dbReference type="SAM" id="SignalP"/>
    </source>
</evidence>
<feature type="signal peptide" evidence="1">
    <location>
        <begin position="1"/>
        <end position="23"/>
    </location>
</feature>
<feature type="domain" description="DUF4440" evidence="3">
    <location>
        <begin position="45"/>
        <end position="156"/>
    </location>
</feature>
<dbReference type="EMBL" id="JBHLXP010000003">
    <property type="protein sequence ID" value="MFC0049421.1"/>
    <property type="molecule type" value="Genomic_DNA"/>
</dbReference>
<protein>
    <submittedName>
        <fullName evidence="4">Serine hydrolase</fullName>
    </submittedName>
</protein>
<keyword evidence="4" id="KW-0378">Hydrolase</keyword>
<dbReference type="SUPFAM" id="SSF54427">
    <property type="entry name" value="NTF2-like"/>
    <property type="match status" value="1"/>
</dbReference>
<evidence type="ECO:0000259" key="2">
    <source>
        <dbReference type="Pfam" id="PF00144"/>
    </source>
</evidence>
<evidence type="ECO:0000313" key="5">
    <source>
        <dbReference type="Proteomes" id="UP001589813"/>
    </source>
</evidence>
<dbReference type="InterPro" id="IPR027843">
    <property type="entry name" value="DUF4440"/>
</dbReference>
<dbReference type="Gene3D" id="3.10.450.50">
    <property type="match status" value="1"/>
</dbReference>
<comment type="caution">
    <text evidence="4">The sequence shown here is derived from an EMBL/GenBank/DDBJ whole genome shotgun (WGS) entry which is preliminary data.</text>
</comment>
<evidence type="ECO:0000259" key="3">
    <source>
        <dbReference type="Pfam" id="PF14534"/>
    </source>
</evidence>
<organism evidence="4 5">
    <name type="scientific">Rheinheimera tilapiae</name>
    <dbReference type="NCBI Taxonomy" id="875043"/>
    <lineage>
        <taxon>Bacteria</taxon>
        <taxon>Pseudomonadati</taxon>
        <taxon>Pseudomonadota</taxon>
        <taxon>Gammaproteobacteria</taxon>
        <taxon>Chromatiales</taxon>
        <taxon>Chromatiaceae</taxon>
        <taxon>Rheinheimera</taxon>
    </lineage>
</organism>
<evidence type="ECO:0000313" key="4">
    <source>
        <dbReference type="EMBL" id="MFC0049421.1"/>
    </source>
</evidence>
<dbReference type="GO" id="GO:0016787">
    <property type="term" value="F:hydrolase activity"/>
    <property type="evidence" value="ECO:0007669"/>
    <property type="project" value="UniProtKB-KW"/>
</dbReference>